<gene>
    <name evidence="1" type="ORF">LEP1GSC150_0327</name>
</gene>
<dbReference type="Proteomes" id="UP000011778">
    <property type="component" value="Unassembled WGS sequence"/>
</dbReference>
<reference evidence="1 2" key="1">
    <citation type="submission" date="2013-02" db="EMBL/GenBank/DDBJ databases">
        <authorList>
            <person name="Harkins D.M."/>
            <person name="Durkin A.S."/>
            <person name="Brinkac L.M."/>
            <person name="Haft D.H."/>
            <person name="Selengut J.D."/>
            <person name="Sanka R."/>
            <person name="DePew J."/>
            <person name="Purushe J."/>
            <person name="Tulsiani S.M."/>
            <person name="Graham G.C."/>
            <person name="Burns M.-A."/>
            <person name="Dohnt M.F."/>
            <person name="Smythe L.D."/>
            <person name="McKay D.B."/>
            <person name="Craig S.B."/>
            <person name="Vinetz J.M."/>
            <person name="Sutton G.G."/>
            <person name="Nierman W.C."/>
            <person name="Fouts D.E."/>
        </authorList>
    </citation>
    <scope>NUCLEOTIDE SEQUENCE [LARGE SCALE GENOMIC DNA]</scope>
    <source>
        <strain evidence="1 2">LT2050</strain>
    </source>
</reference>
<proteinExistence type="predicted"/>
<dbReference type="EMBL" id="AFMD02000061">
    <property type="protein sequence ID" value="EMG23836.1"/>
    <property type="molecule type" value="Genomic_DNA"/>
</dbReference>
<organism evidence="1 2">
    <name type="scientific">Leptospira interrogans serovar Copenhageni str. LT2050</name>
    <dbReference type="NCBI Taxonomy" id="1001598"/>
    <lineage>
        <taxon>Bacteria</taxon>
        <taxon>Pseudomonadati</taxon>
        <taxon>Spirochaetota</taxon>
        <taxon>Spirochaetia</taxon>
        <taxon>Leptospirales</taxon>
        <taxon>Leptospiraceae</taxon>
        <taxon>Leptospira</taxon>
    </lineage>
</organism>
<name>M3I153_LEPIT</name>
<evidence type="ECO:0000313" key="2">
    <source>
        <dbReference type="Proteomes" id="UP000011778"/>
    </source>
</evidence>
<feature type="non-terminal residue" evidence="1">
    <location>
        <position position="137"/>
    </location>
</feature>
<comment type="caution">
    <text evidence="1">The sequence shown here is derived from an EMBL/GenBank/DDBJ whole genome shotgun (WGS) entry which is preliminary data.</text>
</comment>
<accession>M3I153</accession>
<dbReference type="AlphaFoldDB" id="M3I153"/>
<evidence type="ECO:0000313" key="1">
    <source>
        <dbReference type="EMBL" id="EMG23836.1"/>
    </source>
</evidence>
<protein>
    <submittedName>
        <fullName evidence="1">Uncharacterized protein</fullName>
    </submittedName>
</protein>
<sequence length="137" mass="16273">MKHHFGDLLDRTYGHWTIVPNVERHQYHQDDWAQVQSSVSIATIYGNDLNWKKIGSLSKLEELTLHQPNKEQLDFISTLWRLKRLRITHARPKTIDFISRLHFRTFLTVEDSLRILHTELCPKTDFEAEPENQIQSI</sequence>